<evidence type="ECO:0000259" key="3">
    <source>
        <dbReference type="Pfam" id="PF08434"/>
    </source>
</evidence>
<protein>
    <recommendedName>
        <fullName evidence="3">Calcium-activated chloride channel N-terminal domain-containing protein</fullName>
    </recommendedName>
</protein>
<dbReference type="AlphaFoldDB" id="A0A9D4JYQ9"/>
<sequence length="846" mass="95902">MHVLIVALTCVYFAVRPASPAVSRPSTMVLQNNEFSNVVVAIHESIPENAALIDTLKNTLEEASKYLYKATRQRAYFKEIKILLPSTWTPHAAYDHVTSETLNMADIVITDPIRGKRSLPQTRSYEGCGRQGVHVLITKDFLTNPTIDPYTNNSAKYLVHAFAQFRWGVFQEYAEEGEEVFYVSFNSGIPEAIKCIYFIRGLIERNDTSSTTPCYITNSLDPLTGLYDKHCVWNPYPTRQRAEASIMDHQYITALETFCDDNRTNYMTVHNYEAPSKHNRLCGHRSTWDIVTSTPDFAGGNNPPRFLLDQQLTPTFKIMRASARRKRALVFVESESPKVTEESLLAIGRLKRETSRNDIQLVHVQGKVLSETDFVTDEHVILVTQNMTSATHALKKQNVHVVIPRGFEDKRVISEIHSKFHHQGRVHVEGQVYVHQMLDHMRTSIFSDLHERYTIITQREIILNGLEPIEGEVGVDETLARHMTFIFLYEDEVPSIDLSSPSGAIFDMNTDTYHVDIDFKMIQFHFHFTEVGLWKFKIHQTAKDSQKVRLTVISSSSHERHDSINVKTSVKITSQGPNIVSMHVDVTQGVHPVVGLNVSAYVETPGHKTLTLQLFDNGAGADITKHDGVYSREYSRFTDVGLHHVTFVIHGYGMRDVHTKEETFSIDMTKRRLNKHVTKRSVNGGVERHVYGGVVYLPDKAIKDEQNLLTMSVPPSRVHDLRATLSLKYRRTVVLTWASAADDVNHGHDISYTIYVGYDINDVRAFLDFTDTGLYNGTGNVEMERFDRSTSGYGQEVKLWMPKRVSKTLAFAIKAVDSSGKVGPSSNVASALNPRQLMSRENKHQP</sequence>
<accession>A0A9D4JYQ9</accession>
<name>A0A9D4JYQ9_DREPO</name>
<evidence type="ECO:0000313" key="5">
    <source>
        <dbReference type="Proteomes" id="UP000828390"/>
    </source>
</evidence>
<reference evidence="4" key="1">
    <citation type="journal article" date="2019" name="bioRxiv">
        <title>The Genome of the Zebra Mussel, Dreissena polymorpha: A Resource for Invasive Species Research.</title>
        <authorList>
            <person name="McCartney M.A."/>
            <person name="Auch B."/>
            <person name="Kono T."/>
            <person name="Mallez S."/>
            <person name="Zhang Y."/>
            <person name="Obille A."/>
            <person name="Becker A."/>
            <person name="Abrahante J.E."/>
            <person name="Garbe J."/>
            <person name="Badalamenti J.P."/>
            <person name="Herman A."/>
            <person name="Mangelson H."/>
            <person name="Liachko I."/>
            <person name="Sullivan S."/>
            <person name="Sone E.D."/>
            <person name="Koren S."/>
            <person name="Silverstein K.A.T."/>
            <person name="Beckman K.B."/>
            <person name="Gohl D.M."/>
        </authorList>
    </citation>
    <scope>NUCLEOTIDE SEQUENCE</scope>
    <source>
        <strain evidence="4">Duluth1</strain>
        <tissue evidence="4">Whole animal</tissue>
    </source>
</reference>
<comment type="caution">
    <text evidence="4">The sequence shown here is derived from an EMBL/GenBank/DDBJ whole genome shotgun (WGS) entry which is preliminary data.</text>
</comment>
<dbReference type="EMBL" id="JAIWYP010000005">
    <property type="protein sequence ID" value="KAH3828004.1"/>
    <property type="molecule type" value="Genomic_DNA"/>
</dbReference>
<keyword evidence="2" id="KW-0732">Signal</keyword>
<feature type="region of interest" description="Disordered" evidence="1">
    <location>
        <begin position="818"/>
        <end position="846"/>
    </location>
</feature>
<dbReference type="Pfam" id="PF08434">
    <property type="entry name" value="CLCA"/>
    <property type="match status" value="1"/>
</dbReference>
<feature type="domain" description="Calcium-activated chloride channel N-terminal" evidence="3">
    <location>
        <begin position="30"/>
        <end position="298"/>
    </location>
</feature>
<feature type="signal peptide" evidence="2">
    <location>
        <begin position="1"/>
        <end position="20"/>
    </location>
</feature>
<evidence type="ECO:0000256" key="1">
    <source>
        <dbReference type="SAM" id="MobiDB-lite"/>
    </source>
</evidence>
<feature type="chain" id="PRO_5039499921" description="Calcium-activated chloride channel N-terminal domain-containing protein" evidence="2">
    <location>
        <begin position="21"/>
        <end position="846"/>
    </location>
</feature>
<keyword evidence="5" id="KW-1185">Reference proteome</keyword>
<evidence type="ECO:0000313" key="4">
    <source>
        <dbReference type="EMBL" id="KAH3828004.1"/>
    </source>
</evidence>
<evidence type="ECO:0000256" key="2">
    <source>
        <dbReference type="SAM" id="SignalP"/>
    </source>
</evidence>
<organism evidence="4 5">
    <name type="scientific">Dreissena polymorpha</name>
    <name type="common">Zebra mussel</name>
    <name type="synonym">Mytilus polymorpha</name>
    <dbReference type="NCBI Taxonomy" id="45954"/>
    <lineage>
        <taxon>Eukaryota</taxon>
        <taxon>Metazoa</taxon>
        <taxon>Spiralia</taxon>
        <taxon>Lophotrochozoa</taxon>
        <taxon>Mollusca</taxon>
        <taxon>Bivalvia</taxon>
        <taxon>Autobranchia</taxon>
        <taxon>Heteroconchia</taxon>
        <taxon>Euheterodonta</taxon>
        <taxon>Imparidentia</taxon>
        <taxon>Neoheterodontei</taxon>
        <taxon>Myida</taxon>
        <taxon>Dreissenoidea</taxon>
        <taxon>Dreissenidae</taxon>
        <taxon>Dreissena</taxon>
    </lineage>
</organism>
<dbReference type="Proteomes" id="UP000828390">
    <property type="component" value="Unassembled WGS sequence"/>
</dbReference>
<reference evidence="4" key="2">
    <citation type="submission" date="2020-11" db="EMBL/GenBank/DDBJ databases">
        <authorList>
            <person name="McCartney M.A."/>
            <person name="Auch B."/>
            <person name="Kono T."/>
            <person name="Mallez S."/>
            <person name="Becker A."/>
            <person name="Gohl D.M."/>
            <person name="Silverstein K.A.T."/>
            <person name="Koren S."/>
            <person name="Bechman K.B."/>
            <person name="Herman A."/>
            <person name="Abrahante J.E."/>
            <person name="Garbe J."/>
        </authorList>
    </citation>
    <scope>NUCLEOTIDE SEQUENCE</scope>
    <source>
        <strain evidence="4">Duluth1</strain>
        <tissue evidence="4">Whole animal</tissue>
    </source>
</reference>
<gene>
    <name evidence="4" type="ORF">DPMN_129952</name>
</gene>
<proteinExistence type="predicted"/>
<dbReference type="InterPro" id="IPR013642">
    <property type="entry name" value="CLCA_N"/>
</dbReference>